<dbReference type="EMBL" id="PVNL01000100">
    <property type="protein sequence ID" value="PRQ04913.1"/>
    <property type="molecule type" value="Genomic_DNA"/>
</dbReference>
<gene>
    <name evidence="1" type="ORF">ENSA7_48440</name>
</gene>
<accession>A0A2S9YIH0</accession>
<comment type="caution">
    <text evidence="1">The sequence shown here is derived from an EMBL/GenBank/DDBJ whole genome shotgun (WGS) entry which is preliminary data.</text>
</comment>
<name>A0A2S9YIH0_9BACT</name>
<dbReference type="Proteomes" id="UP000238823">
    <property type="component" value="Unassembled WGS sequence"/>
</dbReference>
<evidence type="ECO:0000313" key="2">
    <source>
        <dbReference type="Proteomes" id="UP000238823"/>
    </source>
</evidence>
<reference evidence="1 2" key="1">
    <citation type="submission" date="2018-03" db="EMBL/GenBank/DDBJ databases">
        <title>Draft Genome Sequences of the Obligatory Marine Myxobacteria Enhygromyxa salina SWB007.</title>
        <authorList>
            <person name="Poehlein A."/>
            <person name="Moghaddam J.A."/>
            <person name="Harms H."/>
            <person name="Alanjari M."/>
            <person name="Koenig G.M."/>
            <person name="Daniel R."/>
            <person name="Schaeberle T.F."/>
        </authorList>
    </citation>
    <scope>NUCLEOTIDE SEQUENCE [LARGE SCALE GENOMIC DNA]</scope>
    <source>
        <strain evidence="1 2">SWB007</strain>
    </source>
</reference>
<protein>
    <submittedName>
        <fullName evidence="1">Uncharacterized protein</fullName>
    </submittedName>
</protein>
<organism evidence="1 2">
    <name type="scientific">Enhygromyxa salina</name>
    <dbReference type="NCBI Taxonomy" id="215803"/>
    <lineage>
        <taxon>Bacteria</taxon>
        <taxon>Pseudomonadati</taxon>
        <taxon>Myxococcota</taxon>
        <taxon>Polyangia</taxon>
        <taxon>Nannocystales</taxon>
        <taxon>Nannocystaceae</taxon>
        <taxon>Enhygromyxa</taxon>
    </lineage>
</organism>
<proteinExistence type="predicted"/>
<evidence type="ECO:0000313" key="1">
    <source>
        <dbReference type="EMBL" id="PRQ04913.1"/>
    </source>
</evidence>
<sequence>MPGHVQAGRDATFEVQSQKFEGGPIGETYELGHGRARVRGGVRQRAVDARIRRLGDIVRGLDVC</sequence>
<dbReference type="AlphaFoldDB" id="A0A2S9YIH0"/>